<sequence length="58" mass="6958">MLEMKNDLFQMSIEDLLIKLVDLQAQLNISKRNFEFEYADMLLDDIRLVNKELKRRGV</sequence>
<evidence type="ECO:0000313" key="2">
    <source>
        <dbReference type="Proteomes" id="UP000193006"/>
    </source>
</evidence>
<reference evidence="1 2" key="1">
    <citation type="submission" date="2017-04" db="EMBL/GenBank/DDBJ databases">
        <title>Bacillus krulwichiae AM31D Genome sequencing and assembly.</title>
        <authorList>
            <person name="Krulwich T.A."/>
            <person name="Anastor L."/>
            <person name="Ehrlich R."/>
            <person name="Ehrlich G.D."/>
            <person name="Janto B."/>
        </authorList>
    </citation>
    <scope>NUCLEOTIDE SEQUENCE [LARGE SCALE GENOMIC DNA]</scope>
    <source>
        <strain evidence="1 2">AM31D</strain>
    </source>
</reference>
<dbReference type="Proteomes" id="UP000193006">
    <property type="component" value="Chromosome"/>
</dbReference>
<keyword evidence="2" id="KW-1185">Reference proteome</keyword>
<proteinExistence type="predicted"/>
<dbReference type="AlphaFoldDB" id="A0A1X9MFB8"/>
<dbReference type="STRING" id="199441.BkAM31D_21140"/>
<evidence type="ECO:0000313" key="1">
    <source>
        <dbReference type="EMBL" id="ARK32147.1"/>
    </source>
</evidence>
<organism evidence="1 2">
    <name type="scientific">Halalkalibacter krulwichiae</name>
    <dbReference type="NCBI Taxonomy" id="199441"/>
    <lineage>
        <taxon>Bacteria</taxon>
        <taxon>Bacillati</taxon>
        <taxon>Bacillota</taxon>
        <taxon>Bacilli</taxon>
        <taxon>Bacillales</taxon>
        <taxon>Bacillaceae</taxon>
        <taxon>Halalkalibacter</taxon>
    </lineage>
</organism>
<accession>A0A1X9MFB8</accession>
<name>A0A1X9MFB8_9BACI</name>
<protein>
    <submittedName>
        <fullName evidence="1">Uncharacterized protein</fullName>
    </submittedName>
</protein>
<dbReference type="RefSeq" id="WP_157076928.1">
    <property type="nucleotide sequence ID" value="NZ_CP020814.1"/>
</dbReference>
<dbReference type="EMBL" id="CP020814">
    <property type="protein sequence ID" value="ARK32147.1"/>
    <property type="molecule type" value="Genomic_DNA"/>
</dbReference>
<gene>
    <name evidence="1" type="ORF">BkAM31D_21140</name>
</gene>
<dbReference type="KEGG" id="bkw:BkAM31D_21140"/>